<comment type="caution">
    <text evidence="2">The sequence shown here is derived from an EMBL/GenBank/DDBJ whole genome shotgun (WGS) entry which is preliminary data.</text>
</comment>
<keyword evidence="1" id="KW-1133">Transmembrane helix</keyword>
<dbReference type="Proteomes" id="UP000293535">
    <property type="component" value="Unassembled WGS sequence"/>
</dbReference>
<name>A0A482TCH4_HALHI</name>
<accession>A0A482TCH4</accession>
<dbReference type="AlphaFoldDB" id="A0A482TCH4"/>
<evidence type="ECO:0000313" key="3">
    <source>
        <dbReference type="Proteomes" id="UP000293535"/>
    </source>
</evidence>
<reference evidence="2 3" key="1">
    <citation type="submission" date="2018-12" db="EMBL/GenBank/DDBJ databases">
        <title>Draft genome sequence of Haloarcula hispinica strain 18.1, an halophilic archaeon isolated from Chott El Jerid of Southern Tunisia.</title>
        <authorList>
            <person name="Najjari A."/>
            <person name="Ben Dhia O."/>
            <person name="Ferjani R."/>
            <person name="Mahjoubi M."/>
            <person name="Sghaier H."/>
            <person name="Elshahed M."/>
            <person name="Ouzari H.I."/>
            <person name="Cherid A."/>
            <person name="Youssef N."/>
        </authorList>
    </citation>
    <scope>NUCLEOTIDE SEQUENCE [LARGE SCALE GENOMIC DNA]</scope>
    <source>
        <strain evidence="2 3">18.1</strain>
    </source>
</reference>
<proteinExistence type="predicted"/>
<keyword evidence="1" id="KW-0812">Transmembrane</keyword>
<keyword evidence="1" id="KW-0472">Membrane</keyword>
<evidence type="ECO:0000256" key="1">
    <source>
        <dbReference type="SAM" id="Phobius"/>
    </source>
</evidence>
<evidence type="ECO:0000313" key="2">
    <source>
        <dbReference type="EMBL" id="RYJ15654.1"/>
    </source>
</evidence>
<dbReference type="EMBL" id="RZIG01000001">
    <property type="protein sequence ID" value="RYJ15654.1"/>
    <property type="molecule type" value="Genomic_DNA"/>
</dbReference>
<organism evidence="2 3">
    <name type="scientific">Haloarcula hispanica</name>
    <dbReference type="NCBI Taxonomy" id="51589"/>
    <lineage>
        <taxon>Archaea</taxon>
        <taxon>Methanobacteriati</taxon>
        <taxon>Methanobacteriota</taxon>
        <taxon>Stenosarchaea group</taxon>
        <taxon>Halobacteria</taxon>
        <taxon>Halobacteriales</taxon>
        <taxon>Haloarculaceae</taxon>
        <taxon>Haloarcula</taxon>
    </lineage>
</organism>
<gene>
    <name evidence="2" type="ORF">ELS20_00960</name>
</gene>
<dbReference type="RefSeq" id="WP_129754819.1">
    <property type="nucleotide sequence ID" value="NZ_JAFKAA010000001.1"/>
</dbReference>
<feature type="transmembrane region" description="Helical" evidence="1">
    <location>
        <begin position="12"/>
        <end position="33"/>
    </location>
</feature>
<sequence>MPIFPLTQTELWILRALFVIPILIGIGSRALAGGTILEVVIGGGVIGGLSFIPLAFLYFIYLFGKRRPAHHA</sequence>
<feature type="transmembrane region" description="Helical" evidence="1">
    <location>
        <begin position="39"/>
        <end position="63"/>
    </location>
</feature>
<protein>
    <submittedName>
        <fullName evidence="2">Uncharacterized protein</fullName>
    </submittedName>
</protein>